<sequence>MQTYKLGVIGTGYVGLVTAACLAEIGHDVIALDVDEGKISNLRSGVMPIHEPGLSELVHRNSGRRLRFTTSYDEVVPWTDVVFIAVGTPSDSNGDVELRYVWQAVDTIAHHVHRPLIVAVKSTVPVGTCDMIEKRLREMVRAARGNTVSDGISVVSNPEFLREGRAVADFMKADRIVIGSSEPEPARVLKEIYSPLGVPFVFCDRRSSELIKYASNAFLATKISFINSIARLCERVGADVVKVAEGMGYDHRIMPEHLRAGLGYGGSCFPKDTAALLRICSKVGFDFKILKAAVEVNDSQVDWVIDKLRAVLGELAGKTVAVWGIAFKPNTDDTRESPALRLISRVLQLGATVKAYDPVATPDGNLPGLVVCSDAASCVKHADALVVATEWAEFVNMDFTSVREQMKNPICIDARNCLNPSEVLEAGFRYLGLGRSISIG</sequence>
<feature type="binding site" evidence="9">
    <location>
        <position position="212"/>
    </location>
    <ligand>
        <name>substrate</name>
    </ligand>
</feature>
<feature type="binding site" evidence="10">
    <location>
        <position position="335"/>
    </location>
    <ligand>
        <name>NAD(+)</name>
        <dbReference type="ChEBI" id="CHEBI:57540"/>
    </ligand>
</feature>
<dbReference type="InterPro" id="IPR001732">
    <property type="entry name" value="UDP-Glc/GDP-Man_DH_N"/>
</dbReference>
<reference evidence="12" key="1">
    <citation type="submission" date="2020-10" db="EMBL/GenBank/DDBJ databases">
        <authorList>
            <person name="Kadnikov V."/>
            <person name="Beletsky A.V."/>
            <person name="Mardanov A.V."/>
            <person name="Karnachuk O.V."/>
            <person name="Ravin N.V."/>
        </authorList>
    </citation>
    <scope>NUCLEOTIDE SEQUENCE</scope>
    <source>
        <strain evidence="12">Bu02</strain>
    </source>
</reference>
<evidence type="ECO:0000256" key="7">
    <source>
        <dbReference type="PIRNR" id="PIRNR000124"/>
    </source>
</evidence>
<comment type="similarity">
    <text evidence="2 7">Belongs to the UDP-glucose/GDP-mannose dehydrogenase family.</text>
</comment>
<feature type="binding site" evidence="9">
    <location>
        <begin position="160"/>
        <end position="163"/>
    </location>
    <ligand>
        <name>substrate</name>
    </ligand>
</feature>
<evidence type="ECO:0000313" key="12">
    <source>
        <dbReference type="EMBL" id="QUL99333.1"/>
    </source>
</evidence>
<evidence type="ECO:0000256" key="5">
    <source>
        <dbReference type="ARBA" id="ARBA00023027"/>
    </source>
</evidence>
<dbReference type="KEGG" id="fcz:IMF26_04575"/>
<accession>A0AAT9LGN3</accession>
<dbReference type="NCBIfam" id="TIGR03026">
    <property type="entry name" value="NDP-sugDHase"/>
    <property type="match status" value="1"/>
</dbReference>
<dbReference type="InterPro" id="IPR014027">
    <property type="entry name" value="UDP-Glc/GDP-Man_DH_C"/>
</dbReference>
<feature type="binding site" evidence="10">
    <location>
        <position position="33"/>
    </location>
    <ligand>
        <name>NAD(+)</name>
        <dbReference type="ChEBI" id="CHEBI:57540"/>
    </ligand>
</feature>
<dbReference type="PROSITE" id="PS51257">
    <property type="entry name" value="PROKAR_LIPOPROTEIN"/>
    <property type="match status" value="1"/>
</dbReference>
<dbReference type="PANTHER" id="PTHR43750">
    <property type="entry name" value="UDP-GLUCOSE 6-DEHYDROGENASE TUAD"/>
    <property type="match status" value="1"/>
</dbReference>
<dbReference type="PIRSF" id="PIRSF000124">
    <property type="entry name" value="UDPglc_GDPman_dh"/>
    <property type="match status" value="1"/>
</dbReference>
<feature type="binding site" evidence="10">
    <location>
        <position position="271"/>
    </location>
    <ligand>
        <name>NAD(+)</name>
        <dbReference type="ChEBI" id="CHEBI:57540"/>
    </ligand>
</feature>
<comment type="pathway">
    <text evidence="1">Nucleotide-sugar biosynthesis; UDP-alpha-D-glucuronate biosynthesis; UDP-alpha-D-glucuronate from UDP-alpha-D-glucose: step 1/1.</text>
</comment>
<dbReference type="InterPro" id="IPR036220">
    <property type="entry name" value="UDP-Glc/GDP-Man_DH_C_sf"/>
</dbReference>
<evidence type="ECO:0000256" key="3">
    <source>
        <dbReference type="ARBA" id="ARBA00012954"/>
    </source>
</evidence>
<proteinExistence type="inferred from homology"/>
<dbReference type="Pfam" id="PF03721">
    <property type="entry name" value="UDPG_MGDP_dh_N"/>
    <property type="match status" value="1"/>
</dbReference>
<dbReference type="Gene3D" id="3.40.50.720">
    <property type="entry name" value="NAD(P)-binding Rossmann-like Domain"/>
    <property type="match status" value="2"/>
</dbReference>
<feature type="binding site" evidence="10">
    <location>
        <position position="123"/>
    </location>
    <ligand>
        <name>NAD(+)</name>
        <dbReference type="ChEBI" id="CHEBI:57540"/>
    </ligand>
</feature>
<protein>
    <recommendedName>
        <fullName evidence="3 7">UDP-glucose 6-dehydrogenase</fullName>
        <ecNumber evidence="3 7">1.1.1.22</ecNumber>
    </recommendedName>
</protein>
<dbReference type="EMBL" id="CP062796">
    <property type="protein sequence ID" value="QUL99333.1"/>
    <property type="molecule type" value="Genomic_DNA"/>
</dbReference>
<dbReference type="PIRSF" id="PIRSF500134">
    <property type="entry name" value="UDPglc_DH_bac"/>
    <property type="match status" value="1"/>
</dbReference>
<dbReference type="GO" id="GO:0051287">
    <property type="term" value="F:NAD binding"/>
    <property type="evidence" value="ECO:0007669"/>
    <property type="project" value="InterPro"/>
</dbReference>
<name>A0AAT9LGN3_9FIRM</name>
<feature type="active site" description="Nucleophile" evidence="8">
    <location>
        <position position="268"/>
    </location>
</feature>
<dbReference type="AlphaFoldDB" id="A0AAT9LGN3"/>
<dbReference type="EC" id="1.1.1.22" evidence="3 7"/>
<feature type="binding site" evidence="10">
    <location>
        <position position="38"/>
    </location>
    <ligand>
        <name>NAD(+)</name>
        <dbReference type="ChEBI" id="CHEBI:57540"/>
    </ligand>
</feature>
<dbReference type="InterPro" id="IPR028357">
    <property type="entry name" value="UDPglc_DH_bac"/>
</dbReference>
<gene>
    <name evidence="12" type="ORF">IMF26_04575</name>
</gene>
<keyword evidence="4 7" id="KW-0560">Oxidoreductase</keyword>
<feature type="domain" description="UDP-glucose/GDP-mannose dehydrogenase C-terminal" evidence="11">
    <location>
        <begin position="321"/>
        <end position="420"/>
    </location>
</feature>
<evidence type="ECO:0000256" key="1">
    <source>
        <dbReference type="ARBA" id="ARBA00004701"/>
    </source>
</evidence>
<feature type="binding site" evidence="10">
    <location>
        <position position="163"/>
    </location>
    <ligand>
        <name>NAD(+)</name>
        <dbReference type="ChEBI" id="CHEBI:57540"/>
    </ligand>
</feature>
<dbReference type="InterPro" id="IPR014026">
    <property type="entry name" value="UDP-Glc/GDP-Man_DH_dimer"/>
</dbReference>
<evidence type="ECO:0000256" key="4">
    <source>
        <dbReference type="ARBA" id="ARBA00023002"/>
    </source>
</evidence>
<dbReference type="SUPFAM" id="SSF48179">
    <property type="entry name" value="6-phosphogluconate dehydrogenase C-terminal domain-like"/>
    <property type="match status" value="1"/>
</dbReference>
<evidence type="ECO:0000256" key="6">
    <source>
        <dbReference type="ARBA" id="ARBA00047473"/>
    </source>
</evidence>
<dbReference type="Gene3D" id="1.20.5.100">
    <property type="entry name" value="Cytochrome c1, transmembrane anchor, C-terminal"/>
    <property type="match status" value="1"/>
</dbReference>
<reference evidence="12" key="2">
    <citation type="journal article" date="2023" name="Biology">
        <title>Prokaryotic Life Associated with Coal-Fire Gas Vents Revealed by Metagenomics.</title>
        <authorList>
            <person name="Kadnikov V.V."/>
            <person name="Mardanov A.V."/>
            <person name="Beletsky A.V."/>
            <person name="Karnachuk O.V."/>
            <person name="Ravin N.V."/>
        </authorList>
    </citation>
    <scope>NUCLEOTIDE SEQUENCE</scope>
    <source>
        <strain evidence="12">Bu02</strain>
    </source>
</reference>
<dbReference type="InterPro" id="IPR008927">
    <property type="entry name" value="6-PGluconate_DH-like_C_sf"/>
</dbReference>
<evidence type="ECO:0000256" key="8">
    <source>
        <dbReference type="PIRSR" id="PIRSR500134-1"/>
    </source>
</evidence>
<evidence type="ECO:0000259" key="11">
    <source>
        <dbReference type="SMART" id="SM00984"/>
    </source>
</evidence>
<dbReference type="PANTHER" id="PTHR43750:SF3">
    <property type="entry name" value="UDP-GLUCOSE 6-DEHYDROGENASE TUAD"/>
    <property type="match status" value="1"/>
</dbReference>
<dbReference type="SUPFAM" id="SSF52413">
    <property type="entry name" value="UDP-glucose/GDP-mannose dehydrogenase C-terminal domain"/>
    <property type="match status" value="1"/>
</dbReference>
<dbReference type="Pfam" id="PF00984">
    <property type="entry name" value="UDPG_MGDP_dh"/>
    <property type="match status" value="1"/>
</dbReference>
<evidence type="ECO:0000256" key="9">
    <source>
        <dbReference type="PIRSR" id="PIRSR500134-2"/>
    </source>
</evidence>
<dbReference type="InterPro" id="IPR036291">
    <property type="entry name" value="NAD(P)-bd_dom_sf"/>
</dbReference>
<evidence type="ECO:0000256" key="2">
    <source>
        <dbReference type="ARBA" id="ARBA00006601"/>
    </source>
</evidence>
<feature type="binding site" evidence="9">
    <location>
        <position position="265"/>
    </location>
    <ligand>
        <name>substrate</name>
    </ligand>
</feature>
<comment type="catalytic activity">
    <reaction evidence="6 7">
        <text>UDP-alpha-D-glucose + 2 NAD(+) + H2O = UDP-alpha-D-glucuronate + 2 NADH + 3 H(+)</text>
        <dbReference type="Rhea" id="RHEA:23596"/>
        <dbReference type="ChEBI" id="CHEBI:15377"/>
        <dbReference type="ChEBI" id="CHEBI:15378"/>
        <dbReference type="ChEBI" id="CHEBI:57540"/>
        <dbReference type="ChEBI" id="CHEBI:57945"/>
        <dbReference type="ChEBI" id="CHEBI:58052"/>
        <dbReference type="ChEBI" id="CHEBI:58885"/>
        <dbReference type="EC" id="1.1.1.22"/>
    </reaction>
</comment>
<organism evidence="12">
    <name type="scientific">Candidatus Fermentithermobacillus carboniphilus</name>
    <dbReference type="NCBI Taxonomy" id="3085328"/>
    <lineage>
        <taxon>Bacteria</taxon>
        <taxon>Bacillati</taxon>
        <taxon>Bacillota</taxon>
        <taxon>Candidatus Fermentithermobacillia</taxon>
        <taxon>Candidatus Fermentithermobacillales</taxon>
        <taxon>Candidatus Fermentithermobacillaceae</taxon>
        <taxon>Candidatus Fermentithermobacillus</taxon>
    </lineage>
</organism>
<dbReference type="Pfam" id="PF03720">
    <property type="entry name" value="UDPG_MGDP_dh_C"/>
    <property type="match status" value="1"/>
</dbReference>
<keyword evidence="5 7" id="KW-0520">NAD</keyword>
<feature type="binding site" evidence="10">
    <location>
        <position position="88"/>
    </location>
    <ligand>
        <name>NAD(+)</name>
        <dbReference type="ChEBI" id="CHEBI:57540"/>
    </ligand>
</feature>
<dbReference type="GO" id="GO:0000271">
    <property type="term" value="P:polysaccharide biosynthetic process"/>
    <property type="evidence" value="ECO:0007669"/>
    <property type="project" value="InterPro"/>
</dbReference>
<evidence type="ECO:0000256" key="10">
    <source>
        <dbReference type="PIRSR" id="PIRSR500134-3"/>
    </source>
</evidence>
<feature type="binding site" evidence="9">
    <location>
        <position position="328"/>
    </location>
    <ligand>
        <name>substrate</name>
    </ligand>
</feature>
<dbReference type="SUPFAM" id="SSF51735">
    <property type="entry name" value="NAD(P)-binding Rossmann-fold domains"/>
    <property type="match status" value="1"/>
</dbReference>
<dbReference type="InterPro" id="IPR017476">
    <property type="entry name" value="UDP-Glc/GDP-Man"/>
</dbReference>
<dbReference type="SMART" id="SM00984">
    <property type="entry name" value="UDPG_MGDP_dh_C"/>
    <property type="match status" value="1"/>
</dbReference>
<dbReference type="GO" id="GO:0003979">
    <property type="term" value="F:UDP-glucose 6-dehydrogenase activity"/>
    <property type="evidence" value="ECO:0007669"/>
    <property type="project" value="UniProtKB-EC"/>
</dbReference>